<dbReference type="PANTHER" id="PTHR13504:SF38">
    <property type="entry name" value="FIDO DOMAIN-CONTAINING PROTEIN"/>
    <property type="match status" value="1"/>
</dbReference>
<evidence type="ECO:0000313" key="4">
    <source>
        <dbReference type="Proteomes" id="UP000675920"/>
    </source>
</evidence>
<dbReference type="GO" id="GO:0005524">
    <property type="term" value="F:ATP binding"/>
    <property type="evidence" value="ECO:0007669"/>
    <property type="project" value="UniProtKB-KW"/>
</dbReference>
<dbReference type="Gene3D" id="1.10.3290.10">
    <property type="entry name" value="Fido-like domain"/>
    <property type="match status" value="1"/>
</dbReference>
<keyword evidence="4" id="KW-1185">Reference proteome</keyword>
<reference evidence="5" key="1">
    <citation type="submission" date="2025-08" db="UniProtKB">
        <authorList>
            <consortium name="RefSeq"/>
        </authorList>
    </citation>
    <scope>IDENTIFICATION</scope>
</reference>
<proteinExistence type="predicted"/>
<organism evidence="4 5">
    <name type="scientific">Derxia gummosa DSM 723</name>
    <dbReference type="NCBI Taxonomy" id="1121388"/>
    <lineage>
        <taxon>Bacteria</taxon>
        <taxon>Pseudomonadati</taxon>
        <taxon>Pseudomonadota</taxon>
        <taxon>Betaproteobacteria</taxon>
        <taxon>Burkholderiales</taxon>
        <taxon>Alcaligenaceae</taxon>
        <taxon>Derxia</taxon>
    </lineage>
</organism>
<dbReference type="Pfam" id="PF02661">
    <property type="entry name" value="Fic"/>
    <property type="match status" value="1"/>
</dbReference>
<evidence type="ECO:0000256" key="1">
    <source>
        <dbReference type="PIRSR" id="PIRSR640198-1"/>
    </source>
</evidence>
<feature type="active site" evidence="1">
    <location>
        <position position="203"/>
    </location>
</feature>
<feature type="binding site" evidence="2">
    <location>
        <begin position="157"/>
        <end position="160"/>
    </location>
    <ligand>
        <name>ATP</name>
        <dbReference type="ChEBI" id="CHEBI:30616"/>
    </ligand>
</feature>
<dbReference type="InterPro" id="IPR003812">
    <property type="entry name" value="Fido"/>
</dbReference>
<dbReference type="PROSITE" id="PS51459">
    <property type="entry name" value="FIDO"/>
    <property type="match status" value="1"/>
</dbReference>
<feature type="domain" description="Fido" evidence="3">
    <location>
        <begin position="116"/>
        <end position="277"/>
    </location>
</feature>
<sequence length="393" mass="43976">MFTHPAQFEPLQPDFQHRKLDELRERCATLVERAQRLAGMAHPVTRTELRELLRAMNSYYSNRIEGQGTHPLNIQRALARDFSERPDVARLQRIAVAHLDAERELEARVAAGDSPTTMAFLIDAHRALYSRLAPQDRLTDDGLPIEPGALRNREVEVGRHVPPAAAALPAFLARLDQVFGKLPPGERLLLPVACLHQRAAWVHPFLDGNGRALRLQTHAALWRLSDGLWSVNRGLARRRADYYDHLAAADAARRGDLDGRGNLSEAALRDWCDFFLGICEDQVGFMTRLLDLDAMKTRMQALLSFRAAHDKNIRMEALAPLHYVFAAGPVTRGEFAQMTGLKERTARALLSRLLTTGLLRSDTPLGPVRLGLPLDALQFLLPDLYPEAATQPD</sequence>
<dbReference type="SUPFAM" id="SSF140931">
    <property type="entry name" value="Fic-like"/>
    <property type="match status" value="1"/>
</dbReference>
<evidence type="ECO:0000313" key="5">
    <source>
        <dbReference type="RefSeq" id="WP_028310474.1"/>
    </source>
</evidence>
<dbReference type="Proteomes" id="UP000675920">
    <property type="component" value="Unplaced"/>
</dbReference>
<dbReference type="OrthoDB" id="9813719at2"/>
<feature type="binding site" evidence="2">
    <location>
        <begin position="207"/>
        <end position="214"/>
    </location>
    <ligand>
        <name>ATP</name>
        <dbReference type="ChEBI" id="CHEBI:30616"/>
    </ligand>
</feature>
<keyword evidence="2" id="KW-0547">Nucleotide-binding</keyword>
<name>A0A8B6X2H8_9BURK</name>
<protein>
    <submittedName>
        <fullName evidence="5">Fic family protein</fullName>
    </submittedName>
</protein>
<dbReference type="InterPro" id="IPR036597">
    <property type="entry name" value="Fido-like_dom_sf"/>
</dbReference>
<feature type="binding site" evidence="2">
    <location>
        <begin position="242"/>
        <end position="243"/>
    </location>
    <ligand>
        <name>ATP</name>
        <dbReference type="ChEBI" id="CHEBI:30616"/>
    </ligand>
</feature>
<evidence type="ECO:0000256" key="2">
    <source>
        <dbReference type="PIRSR" id="PIRSR640198-2"/>
    </source>
</evidence>
<dbReference type="PANTHER" id="PTHR13504">
    <property type="entry name" value="FIDO DOMAIN-CONTAINING PROTEIN DDB_G0283145"/>
    <property type="match status" value="1"/>
</dbReference>
<keyword evidence="2" id="KW-0067">ATP-binding</keyword>
<dbReference type="AlphaFoldDB" id="A0A8B6X2H8"/>
<evidence type="ECO:0000259" key="3">
    <source>
        <dbReference type="PROSITE" id="PS51459"/>
    </source>
</evidence>
<dbReference type="InterPro" id="IPR040198">
    <property type="entry name" value="Fido_containing"/>
</dbReference>
<accession>A0A8B6X2H8</accession>
<dbReference type="RefSeq" id="WP_028310474.1">
    <property type="nucleotide sequence ID" value="NZ_AXWS01000007.1"/>
</dbReference>